<evidence type="ECO:0000256" key="1">
    <source>
        <dbReference type="SAM" id="SignalP"/>
    </source>
</evidence>
<dbReference type="RefSeq" id="WP_091329987.1">
    <property type="nucleotide sequence ID" value="NZ_FOSW01000023.1"/>
</dbReference>
<sequence length="694" mass="72193">MSKRALSVGILTAGLSAGLVAGAISPAAAQGNPVGGSGNVYYLGGAGSIGGKAQETLVFGDPGDEIYFGDWDNDGVDTPMVNRNGVFHVANKDGKTIDVFAYGNPGDRVVIGDWDGKNGDSMAVVRTEQGSNKFYVKNDVKTTGKADAEFFYGDAGDNLLVGDWDGNGTDTLMVTRPDTSFHVKNDTKTGVADYSFFYGNPGDNVIVGDWANPATYTDGNGADQIAVRRDGNHYFLSNELGKGKAITALRDFYYGEPTDTVFVASLPSTVGKVGDAKVALDDVFATHKKGEPVLRLHPTTGVILAPELDSFGDPKTYAGGEAKAQFKGAPKYYLGTEPVLTADGKPMVYVAVGDADEPHEVELPGPSVPRSEAGDYDLNADGSLKYVAGDDVDSPAVLGTDSSETIAIAVGDVVLQRRGAPVEHVAGTPAVYELAGEYVANTDVETSEIGDYKLDANGNPIWDADANDWVKLTAPVVKVGGFAPGTPVTERRGEAMAINASVYTPAAALRTFTGTVSSTASTVTVSDGNFTAADIDRDIDGTGIAAAAKITSVQSPTTVTVSVPNTGPVSGTITLPAVANGWSVAAPVSDDELRNAYIFDVAPAASYVPTATDKKVSDLDADTKSEPPIYIGTERVLFAAGDDRSVAPYAGGERVVSQKKGTIFLNADGTRVKLSAGDVEILGDGLGVRRNFGR</sequence>
<feature type="chain" id="PRO_5011756576" evidence="1">
    <location>
        <begin position="30"/>
        <end position="694"/>
    </location>
</feature>
<dbReference type="AlphaFoldDB" id="A0A1I4LPN7"/>
<name>A0A1I4LPN7_9ACTN</name>
<feature type="signal peptide" evidence="1">
    <location>
        <begin position="1"/>
        <end position="29"/>
    </location>
</feature>
<dbReference type="STRING" id="504800.SAMN04488085_12321"/>
<dbReference type="OrthoDB" id="3240625at2"/>
<protein>
    <submittedName>
        <fullName evidence="2">Uncharacterized protein</fullName>
    </submittedName>
</protein>
<dbReference type="InParanoid" id="A0A1I4LPN7"/>
<accession>A0A1I4LPN7</accession>
<keyword evidence="1" id="KW-0732">Signal</keyword>
<dbReference type="Proteomes" id="UP000199152">
    <property type="component" value="Unassembled WGS sequence"/>
</dbReference>
<proteinExistence type="predicted"/>
<keyword evidence="3" id="KW-1185">Reference proteome</keyword>
<organism evidence="2 3">
    <name type="scientific">Geodermatophilus ruber</name>
    <dbReference type="NCBI Taxonomy" id="504800"/>
    <lineage>
        <taxon>Bacteria</taxon>
        <taxon>Bacillati</taxon>
        <taxon>Actinomycetota</taxon>
        <taxon>Actinomycetes</taxon>
        <taxon>Geodermatophilales</taxon>
        <taxon>Geodermatophilaceae</taxon>
        <taxon>Geodermatophilus</taxon>
    </lineage>
</organism>
<evidence type="ECO:0000313" key="3">
    <source>
        <dbReference type="Proteomes" id="UP000199152"/>
    </source>
</evidence>
<evidence type="ECO:0000313" key="2">
    <source>
        <dbReference type="EMBL" id="SFL93068.1"/>
    </source>
</evidence>
<dbReference type="EMBL" id="FOSW01000023">
    <property type="protein sequence ID" value="SFL93068.1"/>
    <property type="molecule type" value="Genomic_DNA"/>
</dbReference>
<reference evidence="2 3" key="1">
    <citation type="submission" date="2016-10" db="EMBL/GenBank/DDBJ databases">
        <authorList>
            <person name="de Groot N.N."/>
        </authorList>
    </citation>
    <scope>NUCLEOTIDE SEQUENCE [LARGE SCALE GENOMIC DNA]</scope>
    <source>
        <strain evidence="2 3">DSM 45317</strain>
    </source>
</reference>
<gene>
    <name evidence="2" type="ORF">SAMN04488085_12321</name>
</gene>